<evidence type="ECO:0000256" key="8">
    <source>
        <dbReference type="ARBA" id="ARBA00022884"/>
    </source>
</evidence>
<dbReference type="Gene3D" id="3.40.50.300">
    <property type="entry name" value="P-loop containing nucleotide triphosphate hydrolases"/>
    <property type="match status" value="1"/>
</dbReference>
<evidence type="ECO:0000256" key="1">
    <source>
        <dbReference type="ARBA" id="ARBA00022490"/>
    </source>
</evidence>
<feature type="domain" description="CP-type G" evidence="12">
    <location>
        <begin position="105"/>
        <end position="271"/>
    </location>
</feature>
<dbReference type="EC" id="3.6.1.-" evidence="10"/>
<evidence type="ECO:0000259" key="12">
    <source>
        <dbReference type="PROSITE" id="PS51721"/>
    </source>
</evidence>
<dbReference type="EMBL" id="JAPNKE010000002">
    <property type="protein sequence ID" value="MCY1006968.1"/>
    <property type="molecule type" value="Genomic_DNA"/>
</dbReference>
<feature type="binding site" evidence="10">
    <location>
        <begin position="214"/>
        <end position="222"/>
    </location>
    <ligand>
        <name>GTP</name>
        <dbReference type="ChEBI" id="CHEBI:37565"/>
    </ligand>
</feature>
<dbReference type="AlphaFoldDB" id="A0A9X3EMW2"/>
<dbReference type="SUPFAM" id="SSF52540">
    <property type="entry name" value="P-loop containing nucleoside triphosphate hydrolases"/>
    <property type="match status" value="1"/>
</dbReference>
<feature type="binding site" evidence="10">
    <location>
        <position position="294"/>
    </location>
    <ligand>
        <name>Zn(2+)</name>
        <dbReference type="ChEBI" id="CHEBI:29105"/>
    </ligand>
</feature>
<dbReference type="Proteomes" id="UP001150924">
    <property type="component" value="Unassembled WGS sequence"/>
</dbReference>
<evidence type="ECO:0000256" key="2">
    <source>
        <dbReference type="ARBA" id="ARBA00022517"/>
    </source>
</evidence>
<protein>
    <recommendedName>
        <fullName evidence="10">Small ribosomal subunit biogenesis GTPase RsgA</fullName>
        <ecNumber evidence="10">3.6.1.-</ecNumber>
    </recommendedName>
</protein>
<evidence type="ECO:0000256" key="6">
    <source>
        <dbReference type="ARBA" id="ARBA00022801"/>
    </source>
</evidence>
<comment type="caution">
    <text evidence="13">The sequence shown here is derived from an EMBL/GenBank/DDBJ whole genome shotgun (WGS) entry which is preliminary data.</text>
</comment>
<keyword evidence="9 10" id="KW-0342">GTP-binding</keyword>
<evidence type="ECO:0000256" key="3">
    <source>
        <dbReference type="ARBA" id="ARBA00022723"/>
    </source>
</evidence>
<dbReference type="GO" id="GO:0005525">
    <property type="term" value="F:GTP binding"/>
    <property type="evidence" value="ECO:0007669"/>
    <property type="project" value="UniProtKB-UniRule"/>
</dbReference>
<comment type="similarity">
    <text evidence="10">Belongs to the TRAFAC class YlqF/YawG GTPase family. RsgA subfamily.</text>
</comment>
<dbReference type="InterPro" id="IPR010914">
    <property type="entry name" value="RsgA_GTPase_dom"/>
</dbReference>
<dbReference type="NCBIfam" id="TIGR00157">
    <property type="entry name" value="ribosome small subunit-dependent GTPase A"/>
    <property type="match status" value="1"/>
</dbReference>
<keyword evidence="4 10" id="KW-0699">rRNA-binding</keyword>
<evidence type="ECO:0000259" key="11">
    <source>
        <dbReference type="PROSITE" id="PS50936"/>
    </source>
</evidence>
<feature type="binding site" evidence="10">
    <location>
        <position position="299"/>
    </location>
    <ligand>
        <name>Zn(2+)</name>
        <dbReference type="ChEBI" id="CHEBI:29105"/>
    </ligand>
</feature>
<dbReference type="Gene3D" id="1.10.40.50">
    <property type="entry name" value="Probable gtpase engc, domain 3"/>
    <property type="match status" value="1"/>
</dbReference>
<feature type="binding site" evidence="10">
    <location>
        <begin position="156"/>
        <end position="159"/>
    </location>
    <ligand>
        <name>GTP</name>
        <dbReference type="ChEBI" id="CHEBI:37565"/>
    </ligand>
</feature>
<evidence type="ECO:0000256" key="4">
    <source>
        <dbReference type="ARBA" id="ARBA00022730"/>
    </source>
</evidence>
<dbReference type="CDD" id="cd01854">
    <property type="entry name" value="YjeQ_EngC"/>
    <property type="match status" value="1"/>
</dbReference>
<comment type="subunit">
    <text evidence="10">Monomer. Associates with 30S ribosomal subunit, binds 16S rRNA.</text>
</comment>
<proteinExistence type="inferred from homology"/>
<evidence type="ECO:0000256" key="7">
    <source>
        <dbReference type="ARBA" id="ARBA00022833"/>
    </source>
</evidence>
<keyword evidence="14" id="KW-1185">Reference proteome</keyword>
<keyword evidence="7 10" id="KW-0862">Zinc</keyword>
<dbReference type="GO" id="GO:0019843">
    <property type="term" value="F:rRNA binding"/>
    <property type="evidence" value="ECO:0007669"/>
    <property type="project" value="UniProtKB-KW"/>
</dbReference>
<sequence length="370" mass="39346">MTEAPDPLARLGWDEHAAAAWANHRGDGNLPGRVAAEHRGGYIVLAAAGELRGELAGKLRKAAARDAMQKPAVGDWVALDVHAAAGTATIHAVLPRKTVLTRRAAGRGAAAPQIVAADVDSVFIVHPLDQAPNLRRLERYLAITLASGAAPVIALTKADLVDSAEPVLAAIRPLLARVAGERSIPIHVLSSVSGQGLDELDAYVARPQTTALIGVSGVGKSTLINRWLGEERLSTGGLRDDGKGRHTTTHRELLVLPRGGLVIDTPGMRELGLWNADESVPEAFADIAAVAEGCRFRDCTHAHEPGCAVVAAAAAGQIEPERLDSYRKLVAELASLARDRDVAARNRARKADHRVLRAYYKDPRTRGQRD</sequence>
<feature type="binding site" evidence="10">
    <location>
        <position position="307"/>
    </location>
    <ligand>
        <name>Zn(2+)</name>
        <dbReference type="ChEBI" id="CHEBI:29105"/>
    </ligand>
</feature>
<reference evidence="13" key="1">
    <citation type="submission" date="2022-11" db="EMBL/GenBank/DDBJ databases">
        <title>Minimal conservation of predation-associated metabolite biosynthetic gene clusters underscores biosynthetic potential of Myxococcota including descriptions for ten novel species: Archangium lansinium sp. nov., Myxococcus landrumus sp. nov., Nannocystis bai.</title>
        <authorList>
            <person name="Ahearne A."/>
            <person name="Stevens C."/>
            <person name="Phillips K."/>
        </authorList>
    </citation>
    <scope>NUCLEOTIDE SEQUENCE</scope>
    <source>
        <strain evidence="13">Na p29</strain>
    </source>
</reference>
<dbReference type="PROSITE" id="PS50936">
    <property type="entry name" value="ENGC_GTPASE"/>
    <property type="match status" value="1"/>
</dbReference>
<comment type="subcellular location">
    <subcellularLocation>
        <location evidence="10">Cytoplasm</location>
    </subcellularLocation>
</comment>
<dbReference type="HAMAP" id="MF_01820">
    <property type="entry name" value="GTPase_RsgA"/>
    <property type="match status" value="1"/>
</dbReference>
<evidence type="ECO:0000313" key="14">
    <source>
        <dbReference type="Proteomes" id="UP001150924"/>
    </source>
</evidence>
<dbReference type="InterPro" id="IPR004881">
    <property type="entry name" value="Ribosome_biogen_GTPase_RsgA"/>
</dbReference>
<dbReference type="RefSeq" id="WP_267769436.1">
    <property type="nucleotide sequence ID" value="NZ_JAPNKE010000002.1"/>
</dbReference>
<dbReference type="PANTHER" id="PTHR32120">
    <property type="entry name" value="SMALL RIBOSOMAL SUBUNIT BIOGENESIS GTPASE RSGA"/>
    <property type="match status" value="1"/>
</dbReference>
<dbReference type="PANTHER" id="PTHR32120:SF10">
    <property type="entry name" value="SMALL RIBOSOMAL SUBUNIT BIOGENESIS GTPASE RSGA"/>
    <property type="match status" value="1"/>
</dbReference>
<dbReference type="InterPro" id="IPR030378">
    <property type="entry name" value="G_CP_dom"/>
</dbReference>
<keyword evidence="2 10" id="KW-0690">Ribosome biogenesis</keyword>
<gene>
    <name evidence="10 13" type="primary">rsgA</name>
    <name evidence="13" type="ORF">OV079_15665</name>
</gene>
<evidence type="ECO:0000256" key="10">
    <source>
        <dbReference type="HAMAP-Rule" id="MF_01820"/>
    </source>
</evidence>
<keyword evidence="6 10" id="KW-0378">Hydrolase</keyword>
<organism evidence="13 14">
    <name type="scientific">Nannocystis pusilla</name>
    <dbReference type="NCBI Taxonomy" id="889268"/>
    <lineage>
        <taxon>Bacteria</taxon>
        <taxon>Pseudomonadati</taxon>
        <taxon>Myxococcota</taxon>
        <taxon>Polyangia</taxon>
        <taxon>Nannocystales</taxon>
        <taxon>Nannocystaceae</taxon>
        <taxon>Nannocystis</taxon>
    </lineage>
</organism>
<evidence type="ECO:0000256" key="5">
    <source>
        <dbReference type="ARBA" id="ARBA00022741"/>
    </source>
</evidence>
<comment type="cofactor">
    <cofactor evidence="10">
        <name>Zn(2+)</name>
        <dbReference type="ChEBI" id="CHEBI:29105"/>
    </cofactor>
    <text evidence="10">Binds 1 zinc ion per subunit.</text>
</comment>
<evidence type="ECO:0000256" key="9">
    <source>
        <dbReference type="ARBA" id="ARBA00023134"/>
    </source>
</evidence>
<feature type="binding site" evidence="10">
    <location>
        <position position="301"/>
    </location>
    <ligand>
        <name>Zn(2+)</name>
        <dbReference type="ChEBI" id="CHEBI:29105"/>
    </ligand>
</feature>
<name>A0A9X3EMW2_9BACT</name>
<dbReference type="GO" id="GO:0046872">
    <property type="term" value="F:metal ion binding"/>
    <property type="evidence" value="ECO:0007669"/>
    <property type="project" value="UniProtKB-KW"/>
</dbReference>
<dbReference type="GO" id="GO:0042274">
    <property type="term" value="P:ribosomal small subunit biogenesis"/>
    <property type="evidence" value="ECO:0007669"/>
    <property type="project" value="UniProtKB-UniRule"/>
</dbReference>
<dbReference type="PROSITE" id="PS51721">
    <property type="entry name" value="G_CP"/>
    <property type="match status" value="1"/>
</dbReference>
<accession>A0A9X3EMW2</accession>
<comment type="function">
    <text evidence="10">One of several proteins that assist in the late maturation steps of the functional core of the 30S ribosomal subunit. Helps release RbfA from mature subunits. May play a role in the assembly of ribosomal proteins into the subunit. Circularly permuted GTPase that catalyzes slow GTP hydrolysis, GTPase activity is stimulated by the 30S ribosomal subunit.</text>
</comment>
<keyword evidence="3 10" id="KW-0479">Metal-binding</keyword>
<dbReference type="GO" id="GO:0003924">
    <property type="term" value="F:GTPase activity"/>
    <property type="evidence" value="ECO:0007669"/>
    <property type="project" value="UniProtKB-UniRule"/>
</dbReference>
<dbReference type="Pfam" id="PF03193">
    <property type="entry name" value="RsgA_GTPase"/>
    <property type="match status" value="1"/>
</dbReference>
<dbReference type="GO" id="GO:0005737">
    <property type="term" value="C:cytoplasm"/>
    <property type="evidence" value="ECO:0007669"/>
    <property type="project" value="UniProtKB-SubCell"/>
</dbReference>
<dbReference type="InterPro" id="IPR027417">
    <property type="entry name" value="P-loop_NTPase"/>
</dbReference>
<keyword evidence="8 10" id="KW-0694">RNA-binding</keyword>
<keyword evidence="5 10" id="KW-0547">Nucleotide-binding</keyword>
<evidence type="ECO:0000313" key="13">
    <source>
        <dbReference type="EMBL" id="MCY1006968.1"/>
    </source>
</evidence>
<feature type="domain" description="EngC GTPase" evidence="11">
    <location>
        <begin position="117"/>
        <end position="269"/>
    </location>
</feature>
<keyword evidence="1 10" id="KW-0963">Cytoplasm</keyword>